<organism evidence="1">
    <name type="scientific">Anopheles funestus</name>
    <name type="common">African malaria mosquito</name>
    <dbReference type="NCBI Taxonomy" id="62324"/>
    <lineage>
        <taxon>Eukaryota</taxon>
        <taxon>Metazoa</taxon>
        <taxon>Ecdysozoa</taxon>
        <taxon>Arthropoda</taxon>
        <taxon>Hexapoda</taxon>
        <taxon>Insecta</taxon>
        <taxon>Pterygota</taxon>
        <taxon>Neoptera</taxon>
        <taxon>Endopterygota</taxon>
        <taxon>Diptera</taxon>
        <taxon>Nematocera</taxon>
        <taxon>Culicoidea</taxon>
        <taxon>Culicidae</taxon>
        <taxon>Anophelinae</taxon>
        <taxon>Anopheles</taxon>
    </lineage>
</organism>
<protein>
    <submittedName>
        <fullName evidence="1">Uncharacterized protein</fullName>
    </submittedName>
</protein>
<accession>A0A4Y0BL34</accession>
<reference evidence="1" key="1">
    <citation type="submission" date="2020-05" db="UniProtKB">
        <authorList>
            <consortium name="EnsemblMetazoa"/>
        </authorList>
    </citation>
    <scope>IDENTIFICATION</scope>
    <source>
        <strain evidence="1">FUMOZ</strain>
    </source>
</reference>
<dbReference type="AlphaFoldDB" id="A0A4Y0BL34"/>
<proteinExistence type="predicted"/>
<name>A0A4Y0BL34_ANOFN</name>
<sequence>MSRPFDAGRRRQFRYQLLHQDYVACVFGQPRRPDGRTHVSYRESKVGQGLQSISSWCWHAPHLLYQRVHNHIRSSEAQLECGYSVLQSRWQQQQRTHRFQCSSFQRFLQPHQVFIVGITADRRRVLVACNKEWPLFCRS</sequence>
<evidence type="ECO:0000313" key="1">
    <source>
        <dbReference type="EnsemblMetazoa" id="AFUN019564-PA"/>
    </source>
</evidence>
<dbReference type="EnsemblMetazoa" id="AFUN019564-RA">
    <property type="protein sequence ID" value="AFUN019564-PA"/>
    <property type="gene ID" value="AFUN019564"/>
</dbReference>
<dbReference type="VEuPathDB" id="VectorBase:AFUN019564"/>